<dbReference type="Gene3D" id="3.30.450.80">
    <property type="entry name" value="Transcription factor LuxR-like, autoinducer-binding domain"/>
    <property type="match status" value="1"/>
</dbReference>
<dbReference type="RefSeq" id="WP_053997513.1">
    <property type="nucleotide sequence ID" value="NZ_JXMU01000001.1"/>
</dbReference>
<dbReference type="PANTHER" id="PTHR44688:SF16">
    <property type="entry name" value="DNA-BINDING TRANSCRIPTIONAL ACTIVATOR DEVR_DOSR"/>
    <property type="match status" value="1"/>
</dbReference>
<dbReference type="Pfam" id="PF00196">
    <property type="entry name" value="GerE"/>
    <property type="match status" value="1"/>
</dbReference>
<dbReference type="GO" id="GO:0003677">
    <property type="term" value="F:DNA binding"/>
    <property type="evidence" value="ECO:0007669"/>
    <property type="project" value="UniProtKB-KW"/>
</dbReference>
<evidence type="ECO:0000256" key="3">
    <source>
        <dbReference type="ARBA" id="ARBA00023163"/>
    </source>
</evidence>
<dbReference type="PANTHER" id="PTHR44688">
    <property type="entry name" value="DNA-BINDING TRANSCRIPTIONAL ACTIVATOR DEVR_DOSR"/>
    <property type="match status" value="1"/>
</dbReference>
<keyword evidence="1" id="KW-0805">Transcription regulation</keyword>
<dbReference type="InterPro" id="IPR036693">
    <property type="entry name" value="TF_LuxR_autoind-bd_dom_sf"/>
</dbReference>
<keyword evidence="3" id="KW-0804">Transcription</keyword>
<dbReference type="PROSITE" id="PS00622">
    <property type="entry name" value="HTH_LUXR_1"/>
    <property type="match status" value="1"/>
</dbReference>
<accession>A0A0N0VMG4</accession>
<dbReference type="CDD" id="cd06170">
    <property type="entry name" value="LuxR_C_like"/>
    <property type="match status" value="1"/>
</dbReference>
<organism evidence="5 6">
    <name type="scientific">Ahrensia marina</name>
    <dbReference type="NCBI Taxonomy" id="1514904"/>
    <lineage>
        <taxon>Bacteria</taxon>
        <taxon>Pseudomonadati</taxon>
        <taxon>Pseudomonadota</taxon>
        <taxon>Alphaproteobacteria</taxon>
        <taxon>Hyphomicrobiales</taxon>
        <taxon>Ahrensiaceae</taxon>
        <taxon>Ahrensia</taxon>
    </lineage>
</organism>
<proteinExistence type="predicted"/>
<dbReference type="SUPFAM" id="SSF46894">
    <property type="entry name" value="C-terminal effector domain of the bipartite response regulators"/>
    <property type="match status" value="1"/>
</dbReference>
<dbReference type="PROSITE" id="PS50043">
    <property type="entry name" value="HTH_LUXR_2"/>
    <property type="match status" value="1"/>
</dbReference>
<evidence type="ECO:0000256" key="1">
    <source>
        <dbReference type="ARBA" id="ARBA00023015"/>
    </source>
</evidence>
<comment type="caution">
    <text evidence="5">The sequence shown here is derived from an EMBL/GenBank/DDBJ whole genome shotgun (WGS) entry which is preliminary data.</text>
</comment>
<dbReference type="Pfam" id="PF03472">
    <property type="entry name" value="Autoind_bind"/>
    <property type="match status" value="1"/>
</dbReference>
<dbReference type="Gene3D" id="1.10.10.10">
    <property type="entry name" value="Winged helix-like DNA-binding domain superfamily/Winged helix DNA-binding domain"/>
    <property type="match status" value="1"/>
</dbReference>
<dbReference type="EMBL" id="JXMU01000001">
    <property type="protein sequence ID" value="KPB02938.1"/>
    <property type="molecule type" value="Genomic_DNA"/>
</dbReference>
<dbReference type="InterPro" id="IPR005143">
    <property type="entry name" value="TF_LuxR_autoind-bd_dom"/>
</dbReference>
<dbReference type="OrthoDB" id="3679796at2"/>
<evidence type="ECO:0000313" key="5">
    <source>
        <dbReference type="EMBL" id="KPB02938.1"/>
    </source>
</evidence>
<reference evidence="5 6" key="1">
    <citation type="submission" date="2015-01" db="EMBL/GenBank/DDBJ databases">
        <title>Ahrensia donghaiensis sp. nov., a novel dimethylsulphoniopropionate-cleavage bacterium isolated from seawater and emended descriptions of the genus Ahrensia and Ahrensia kielensis.</title>
        <authorList>
            <person name="Liu J."/>
        </authorList>
    </citation>
    <scope>NUCLEOTIDE SEQUENCE [LARGE SCALE GENOMIC DNA]</scope>
    <source>
        <strain evidence="5 6">LZD062</strain>
    </source>
</reference>
<dbReference type="PATRIC" id="fig|1514904.3.peg.282"/>
<evidence type="ECO:0000313" key="6">
    <source>
        <dbReference type="Proteomes" id="UP000038011"/>
    </source>
</evidence>
<dbReference type="STRING" id="1514904.SU32_01360"/>
<protein>
    <recommendedName>
        <fullName evidence="4">HTH luxR-type domain-containing protein</fullName>
    </recommendedName>
</protein>
<dbReference type="InterPro" id="IPR016032">
    <property type="entry name" value="Sig_transdc_resp-reg_C-effctor"/>
</dbReference>
<dbReference type="SMART" id="SM00421">
    <property type="entry name" value="HTH_LUXR"/>
    <property type="match status" value="1"/>
</dbReference>
<dbReference type="AlphaFoldDB" id="A0A0N0VMG4"/>
<keyword evidence="6" id="KW-1185">Reference proteome</keyword>
<evidence type="ECO:0000259" key="4">
    <source>
        <dbReference type="PROSITE" id="PS50043"/>
    </source>
</evidence>
<sequence length="249" mass="27507">MVSIKQTNPVLTPEGTNFLPLIAECQTSYDVFRLLRSICVQYDFSHFSSINIPTDAQENLSELSVVSNWPPELVNAYDALGLLKKSPIIARLKSSVEPIVWELEALNSVRSDGNQANAAVELFRDFGFEMGVYFSVHTAAGELGAVSFSGKREAPSMDELVTLNFLSQSIFAKLKQFEIKKTSSDMALSPREEECLIWTAAGKTSAEISTILDISEHTINHYLGSICQKLNAQNRAHAVSKAMRMGLLK</sequence>
<dbReference type="PRINTS" id="PR00038">
    <property type="entry name" value="HTHLUXR"/>
</dbReference>
<keyword evidence="2" id="KW-0238">DNA-binding</keyword>
<gene>
    <name evidence="5" type="ORF">SU32_01360</name>
</gene>
<feature type="domain" description="HTH luxR-type" evidence="4">
    <location>
        <begin position="181"/>
        <end position="246"/>
    </location>
</feature>
<dbReference type="GO" id="GO:0006355">
    <property type="term" value="P:regulation of DNA-templated transcription"/>
    <property type="evidence" value="ECO:0007669"/>
    <property type="project" value="InterPro"/>
</dbReference>
<dbReference type="SUPFAM" id="SSF75516">
    <property type="entry name" value="Pheromone-binding domain of LuxR-like quorum-sensing transcription factors"/>
    <property type="match status" value="1"/>
</dbReference>
<dbReference type="Proteomes" id="UP000038011">
    <property type="component" value="Unassembled WGS sequence"/>
</dbReference>
<name>A0A0N0VMG4_9HYPH</name>
<evidence type="ECO:0000256" key="2">
    <source>
        <dbReference type="ARBA" id="ARBA00023125"/>
    </source>
</evidence>
<dbReference type="InterPro" id="IPR000792">
    <property type="entry name" value="Tscrpt_reg_LuxR_C"/>
</dbReference>
<dbReference type="InterPro" id="IPR036388">
    <property type="entry name" value="WH-like_DNA-bd_sf"/>
</dbReference>